<accession>A0A8T4LHI3</accession>
<dbReference type="InterPro" id="IPR051010">
    <property type="entry name" value="BCAA_transport"/>
</dbReference>
<protein>
    <submittedName>
        <fullName evidence="5">ABC transporter substrate-binding protein</fullName>
    </submittedName>
</protein>
<feature type="domain" description="Leucine-binding protein" evidence="4">
    <location>
        <begin position="42"/>
        <end position="376"/>
    </location>
</feature>
<dbReference type="InterPro" id="IPR000709">
    <property type="entry name" value="Leu_Ile_Val-bd"/>
</dbReference>
<dbReference type="SUPFAM" id="SSF53822">
    <property type="entry name" value="Periplasmic binding protein-like I"/>
    <property type="match status" value="1"/>
</dbReference>
<gene>
    <name evidence="5" type="ORF">J4203_00655</name>
</gene>
<dbReference type="EMBL" id="JAGVWE010000002">
    <property type="protein sequence ID" value="MBS3062356.1"/>
    <property type="molecule type" value="Genomic_DNA"/>
</dbReference>
<dbReference type="Proteomes" id="UP000678237">
    <property type="component" value="Unassembled WGS sequence"/>
</dbReference>
<keyword evidence="3" id="KW-0029">Amino-acid transport</keyword>
<dbReference type="PRINTS" id="PR00337">
    <property type="entry name" value="LEUILEVALBP"/>
</dbReference>
<dbReference type="InterPro" id="IPR028081">
    <property type="entry name" value="Leu-bd"/>
</dbReference>
<evidence type="ECO:0000259" key="4">
    <source>
        <dbReference type="Pfam" id="PF13458"/>
    </source>
</evidence>
<name>A0A8T4LHI3_9ARCH</name>
<evidence type="ECO:0000256" key="1">
    <source>
        <dbReference type="ARBA" id="ARBA00022448"/>
    </source>
</evidence>
<keyword evidence="2" id="KW-0732">Signal</keyword>
<dbReference type="CDD" id="cd06347">
    <property type="entry name" value="PBP1_ABC_LivK_ligand_binding-like"/>
    <property type="match status" value="1"/>
</dbReference>
<dbReference type="InterPro" id="IPR028082">
    <property type="entry name" value="Peripla_BP_I"/>
</dbReference>
<organism evidence="5 6">
    <name type="scientific">Candidatus Iainarchaeum sp</name>
    <dbReference type="NCBI Taxonomy" id="3101447"/>
    <lineage>
        <taxon>Archaea</taxon>
        <taxon>Candidatus Iainarchaeota</taxon>
        <taxon>Candidatus Iainarchaeia</taxon>
        <taxon>Candidatus Iainarchaeales</taxon>
        <taxon>Candidatus Iainarchaeaceae</taxon>
        <taxon>Candidatus Iainarchaeum</taxon>
    </lineage>
</organism>
<keyword evidence="1" id="KW-0813">Transport</keyword>
<comment type="caution">
    <text evidence="5">The sequence shown here is derived from an EMBL/GenBank/DDBJ whole genome shotgun (WGS) entry which is preliminary data.</text>
</comment>
<dbReference type="GO" id="GO:0006865">
    <property type="term" value="P:amino acid transport"/>
    <property type="evidence" value="ECO:0007669"/>
    <property type="project" value="UniProtKB-KW"/>
</dbReference>
<evidence type="ECO:0000313" key="5">
    <source>
        <dbReference type="EMBL" id="MBS3062356.1"/>
    </source>
</evidence>
<reference evidence="5" key="1">
    <citation type="submission" date="2021-03" db="EMBL/GenBank/DDBJ databases">
        <authorList>
            <person name="Jaffe A."/>
        </authorList>
    </citation>
    <scope>NUCLEOTIDE SEQUENCE</scope>
    <source>
        <strain evidence="5">RIFCSPLOWO2_01_FULL_58_19</strain>
    </source>
</reference>
<reference evidence="5" key="2">
    <citation type="submission" date="2021-05" db="EMBL/GenBank/DDBJ databases">
        <title>Protein family content uncovers lineage relationships and bacterial pathway maintenance mechanisms in DPANN archaea.</title>
        <authorList>
            <person name="Castelle C.J."/>
            <person name="Meheust R."/>
            <person name="Jaffe A.L."/>
            <person name="Seitz K."/>
            <person name="Gong X."/>
            <person name="Baker B.J."/>
            <person name="Banfield J.F."/>
        </authorList>
    </citation>
    <scope>NUCLEOTIDE SEQUENCE</scope>
    <source>
        <strain evidence="5">RIFCSPLOWO2_01_FULL_58_19</strain>
    </source>
</reference>
<evidence type="ECO:0000256" key="3">
    <source>
        <dbReference type="ARBA" id="ARBA00022970"/>
    </source>
</evidence>
<dbReference type="PANTHER" id="PTHR30483">
    <property type="entry name" value="LEUCINE-SPECIFIC-BINDING PROTEIN"/>
    <property type="match status" value="1"/>
</dbReference>
<proteinExistence type="predicted"/>
<evidence type="ECO:0000313" key="6">
    <source>
        <dbReference type="Proteomes" id="UP000678237"/>
    </source>
</evidence>
<dbReference type="AlphaFoldDB" id="A0A8T4LHI3"/>
<sequence>MKSSYWIVLVVLAVVLAGCTLPGAGTQAGTGPRDGATAPQESIKIGSLQPMTGEAASWGQNGVAGARMAVEEINAAGGVLGRRLELVAEDDKCSSEGVTAITKLINVDQVDAIIGPDCSASGAAALPVAQKAGVPVVIISASNPTLTRLGDYIFRIYPSSAVEGATGAEFTVNKLGKRKAAVIFVEDVWSKGVKDAFIARFKELGGQIAYEDSVTPEARDLKTQLTKAKNSGADVLYSPLRPAGGVALFQQAQEIGLGMPIVGGDFYDSEEVVKHPASEGVYYTVPHVTTPDAFAAKVKAMPGNENLAVFLTAPIGYDAVKILVDAMHRAGSTDKLAVMQALKLTKYSGVSNPDIDFDEAGDLKNALMDVKVVRGGKGVLP</sequence>
<dbReference type="Pfam" id="PF13458">
    <property type="entry name" value="Peripla_BP_6"/>
    <property type="match status" value="1"/>
</dbReference>
<dbReference type="PROSITE" id="PS51257">
    <property type="entry name" value="PROKAR_LIPOPROTEIN"/>
    <property type="match status" value="1"/>
</dbReference>
<evidence type="ECO:0000256" key="2">
    <source>
        <dbReference type="ARBA" id="ARBA00022729"/>
    </source>
</evidence>
<dbReference type="PANTHER" id="PTHR30483:SF6">
    <property type="entry name" value="PERIPLASMIC BINDING PROTEIN OF ABC TRANSPORTER FOR NATURAL AMINO ACIDS"/>
    <property type="match status" value="1"/>
</dbReference>
<dbReference type="Gene3D" id="3.40.50.2300">
    <property type="match status" value="2"/>
</dbReference>